<feature type="domain" description="YrdC-like" evidence="11">
    <location>
        <begin position="208"/>
        <end position="402"/>
    </location>
</feature>
<dbReference type="InterPro" id="IPR041440">
    <property type="entry name" value="HypF_C"/>
</dbReference>
<dbReference type="RefSeq" id="WP_420904649.1">
    <property type="nucleotide sequence ID" value="NZ_BAAFGK010000004.1"/>
</dbReference>
<feature type="active site" evidence="9">
    <location>
        <position position="24"/>
    </location>
</feature>
<dbReference type="PANTHER" id="PTHR42959:SF1">
    <property type="entry name" value="CARBAMOYLTRANSFERASE HYPF"/>
    <property type="match status" value="1"/>
</dbReference>
<keyword evidence="5" id="KW-0863">Zinc-finger</keyword>
<comment type="function">
    <text evidence="8">Involved in the maturation of [NiFe] hydrogenases. Along with HypE, it catalyzes the synthesis of the CN ligands of the active site iron of [NiFe]-hydrogenases. HypF functions as a carbamoyl transferase using carbamoylphosphate as a substrate and transferring the carboxamido moiety in an ATP-dependent reaction to the thiolate of the C-terminal cysteine of HypE yielding a protein-S-carboxamide.</text>
</comment>
<evidence type="ECO:0000313" key="13">
    <source>
        <dbReference type="Proteomes" id="UP001628193"/>
    </source>
</evidence>
<dbReference type="EC" id="6.2.-.-" evidence="8"/>
<keyword evidence="4" id="KW-0479">Metal-binding</keyword>
<accession>A0ABQ0C7S7</accession>
<evidence type="ECO:0000256" key="2">
    <source>
        <dbReference type="ARBA" id="ARBA00008097"/>
    </source>
</evidence>
<dbReference type="Gene3D" id="3.30.420.40">
    <property type="match status" value="1"/>
</dbReference>
<protein>
    <recommendedName>
        <fullName evidence="8">Carbamoyltransferase HypF</fullName>
        <ecNumber evidence="8">6.2.-.-</ecNumber>
    </recommendedName>
</protein>
<dbReference type="NCBIfam" id="TIGR00143">
    <property type="entry name" value="hypF"/>
    <property type="match status" value="1"/>
</dbReference>
<evidence type="ECO:0000259" key="11">
    <source>
        <dbReference type="PROSITE" id="PS51163"/>
    </source>
</evidence>
<comment type="similarity">
    <text evidence="2 8">Belongs to the carbamoyltransferase HypF family.</text>
</comment>
<dbReference type="SUPFAM" id="SSF54975">
    <property type="entry name" value="Acylphosphatase/BLUF domain-like"/>
    <property type="match status" value="1"/>
</dbReference>
<dbReference type="Pfam" id="PF22521">
    <property type="entry name" value="HypF_C_2"/>
    <property type="match status" value="1"/>
</dbReference>
<organism evidence="12 13">
    <name type="scientific">Candidatus Magnetaquiglobus chichijimensis</name>
    <dbReference type="NCBI Taxonomy" id="3141448"/>
    <lineage>
        <taxon>Bacteria</taxon>
        <taxon>Pseudomonadati</taxon>
        <taxon>Pseudomonadota</taxon>
        <taxon>Magnetococcia</taxon>
        <taxon>Magnetococcales</taxon>
        <taxon>Candidatus Magnetaquicoccaceae</taxon>
        <taxon>Candidatus Magnetaquiglobus</taxon>
    </lineage>
</organism>
<dbReference type="InterPro" id="IPR055128">
    <property type="entry name" value="HypF_C_2"/>
</dbReference>
<evidence type="ECO:0000256" key="5">
    <source>
        <dbReference type="ARBA" id="ARBA00022771"/>
    </source>
</evidence>
<feature type="active site" evidence="9">
    <location>
        <position position="42"/>
    </location>
</feature>
<dbReference type="Gene3D" id="3.30.110.120">
    <property type="match status" value="1"/>
</dbReference>
<dbReference type="Gene3D" id="3.30.420.360">
    <property type="match status" value="1"/>
</dbReference>
<keyword evidence="3 12" id="KW-0436">Ligase</keyword>
<comment type="catalytic activity">
    <reaction evidence="7 8">
        <text>C-terminal L-cysteinyl-[HypE protein] + carbamoyl phosphate + ATP + H2O = C-terminal S-carboxamide-L-cysteinyl-[HypE protein] + AMP + phosphate + diphosphate + H(+)</text>
        <dbReference type="Rhea" id="RHEA:55636"/>
        <dbReference type="Rhea" id="RHEA-COMP:14247"/>
        <dbReference type="Rhea" id="RHEA-COMP:14392"/>
        <dbReference type="ChEBI" id="CHEBI:15377"/>
        <dbReference type="ChEBI" id="CHEBI:15378"/>
        <dbReference type="ChEBI" id="CHEBI:30616"/>
        <dbReference type="ChEBI" id="CHEBI:33019"/>
        <dbReference type="ChEBI" id="CHEBI:43474"/>
        <dbReference type="ChEBI" id="CHEBI:58228"/>
        <dbReference type="ChEBI" id="CHEBI:76913"/>
        <dbReference type="ChEBI" id="CHEBI:139126"/>
        <dbReference type="ChEBI" id="CHEBI:456215"/>
    </reaction>
</comment>
<dbReference type="Pfam" id="PF07503">
    <property type="entry name" value="zf-HYPF"/>
    <property type="match status" value="2"/>
</dbReference>
<gene>
    <name evidence="12" type="primary">hypF</name>
    <name evidence="12" type="ORF">SIID45300_01248</name>
</gene>
<keyword evidence="9" id="KW-0378">Hydrolase</keyword>
<comment type="pathway">
    <text evidence="1 8">Protein modification; [NiFe] hydrogenase maturation.</text>
</comment>
<dbReference type="InterPro" id="IPR051060">
    <property type="entry name" value="Carbamoyltrans_HypF-like"/>
</dbReference>
<dbReference type="EMBL" id="BAAFGK010000004">
    <property type="protein sequence ID" value="GAB0056933.1"/>
    <property type="molecule type" value="Genomic_DNA"/>
</dbReference>
<dbReference type="Gene3D" id="3.90.870.50">
    <property type="match status" value="1"/>
</dbReference>
<dbReference type="InterPro" id="IPR001792">
    <property type="entry name" value="Acylphosphatase-like_dom"/>
</dbReference>
<evidence type="ECO:0000256" key="9">
    <source>
        <dbReference type="PROSITE-ProRule" id="PRU00520"/>
    </source>
</evidence>
<keyword evidence="6" id="KW-0862">Zinc</keyword>
<proteinExistence type="inferred from homology"/>
<evidence type="ECO:0000256" key="8">
    <source>
        <dbReference type="PIRNR" id="PIRNR006256"/>
    </source>
</evidence>
<evidence type="ECO:0000256" key="4">
    <source>
        <dbReference type="ARBA" id="ARBA00022723"/>
    </source>
</evidence>
<dbReference type="Pfam" id="PF01300">
    <property type="entry name" value="Sua5_yciO_yrdC"/>
    <property type="match status" value="1"/>
</dbReference>
<dbReference type="Pfam" id="PF00708">
    <property type="entry name" value="Acylphosphatase"/>
    <property type="match status" value="1"/>
</dbReference>
<evidence type="ECO:0000259" key="10">
    <source>
        <dbReference type="PROSITE" id="PS51160"/>
    </source>
</evidence>
<dbReference type="InterPro" id="IPR011125">
    <property type="entry name" value="Znf_HypF"/>
</dbReference>
<dbReference type="Pfam" id="PF17788">
    <property type="entry name" value="HypF_C"/>
    <property type="match status" value="1"/>
</dbReference>
<dbReference type="PROSITE" id="PS51163">
    <property type="entry name" value="YRDC"/>
    <property type="match status" value="1"/>
</dbReference>
<name>A0ABQ0C7S7_9PROT</name>
<dbReference type="GO" id="GO:0016874">
    <property type="term" value="F:ligase activity"/>
    <property type="evidence" value="ECO:0007669"/>
    <property type="project" value="UniProtKB-KW"/>
</dbReference>
<dbReference type="SUPFAM" id="SSF55821">
    <property type="entry name" value="YrdC/RibB"/>
    <property type="match status" value="1"/>
</dbReference>
<reference evidence="12 13" key="1">
    <citation type="submission" date="2024-05" db="EMBL/GenBank/DDBJ databases">
        <authorList>
            <consortium name="Candidatus Magnetaquicoccaceae bacterium FCR-1 genome sequencing consortium"/>
            <person name="Shimoshige H."/>
            <person name="Shimamura S."/>
            <person name="Taoka A."/>
            <person name="Kobayashi H."/>
            <person name="Maekawa T."/>
        </authorList>
    </citation>
    <scope>NUCLEOTIDE SEQUENCE [LARGE SCALE GENOMIC DNA]</scope>
    <source>
        <strain evidence="12 13">FCR-1</strain>
    </source>
</reference>
<dbReference type="InterPro" id="IPR017945">
    <property type="entry name" value="DHBP_synth_RibB-like_a/b_dom"/>
</dbReference>
<dbReference type="PROSITE" id="PS00150">
    <property type="entry name" value="ACYLPHOSPHATASE_1"/>
    <property type="match status" value="1"/>
</dbReference>
<dbReference type="Proteomes" id="UP001628193">
    <property type="component" value="Unassembled WGS sequence"/>
</dbReference>
<evidence type="ECO:0000256" key="6">
    <source>
        <dbReference type="ARBA" id="ARBA00022833"/>
    </source>
</evidence>
<sequence>MNDPETPVRWHLLITGVVQGVGFRPALHRLATAAHLGGWVENRSGGVHLALIGAESALQAFLTTLPERIPAQARIDSIDLLAQEPADPDAAPEPFLIRPSQASAAPRISIPPDLAVCPECLAEIMDPANRRHGYPFTSCTACGPRHTVLERLPYDRANTSLRHFPLCPACQAEYDDPADRRFHAESTACPRCGPRLNLTDDHGHPLPDPPLSAARRALAEGKILAVRGLGGYQLMVDPFNRSAIDRLRARKNRPDKPLAVMAASLEIIARYAHLSPAEADLLRHPSQPVVILDTRAEATGLPLDRLSPDTATLGVMLPTTPLHHLLFHPLPEDPTPPFDLLVATSGNPSGEPLCIDNDEAVTRLGEVADLFLQHDRDIIRRNDDSVAVALESAPQIWRRARGFVPDTVRLASPLGCDVLAMGADLKNTFALGFDDRILLSPHIGDLRAARSVDALESTLRSLLALWGRRPDVVAIDLHPDMQSSRLGERLADAFSVPLVRVQHHHAHALACMVEHGVEAGLALVFDGVGLGTDGLAWGAELLHVTPVDFKRLATFAPAPLPGGDQAVSRPVRQLIGRLASAHPELSPERLAALGIRPEEAGIWTEQVQRGLNAPLSHAAGRLFDAFAALLGVAPERITHEGQAAIRLESLARTWRDETESAPYRVRLRSEGLMLVDWAESFKWGIDALAMGAPPARLALGLHRGVAEAACRMAEHGAATTGERTIYLSGGVFMNRLLNALLLPLLRRAGLSPRVHGRIPPNDNGVSLGQALVAGRG</sequence>
<evidence type="ECO:0000256" key="3">
    <source>
        <dbReference type="ARBA" id="ARBA00022598"/>
    </source>
</evidence>
<dbReference type="PIRSF" id="PIRSF006256">
    <property type="entry name" value="CMPcnvr_hdrg_mat"/>
    <property type="match status" value="1"/>
</dbReference>
<dbReference type="InterPro" id="IPR004421">
    <property type="entry name" value="Carbamoyltransferase_HypF"/>
</dbReference>
<reference evidence="12 13" key="2">
    <citation type="submission" date="2024-09" db="EMBL/GenBank/DDBJ databases">
        <title>Draft genome sequence of Candidatus Magnetaquicoccaceae bacterium FCR-1.</title>
        <authorList>
            <person name="Shimoshige H."/>
            <person name="Shimamura S."/>
            <person name="Taoka A."/>
            <person name="Kobayashi H."/>
            <person name="Maekawa T."/>
        </authorList>
    </citation>
    <scope>NUCLEOTIDE SEQUENCE [LARGE SCALE GENOMIC DNA]</scope>
    <source>
        <strain evidence="12 13">FCR-1</strain>
    </source>
</reference>
<dbReference type="InterPro" id="IPR017968">
    <property type="entry name" value="Acylphosphatase_CS"/>
</dbReference>
<comment type="caution">
    <text evidence="12">The sequence shown here is derived from an EMBL/GenBank/DDBJ whole genome shotgun (WGS) entry which is preliminary data.</text>
</comment>
<keyword evidence="13" id="KW-1185">Reference proteome</keyword>
<dbReference type="PROSITE" id="PS51160">
    <property type="entry name" value="ACYLPHOSPHATASE_3"/>
    <property type="match status" value="1"/>
</dbReference>
<dbReference type="InterPro" id="IPR036046">
    <property type="entry name" value="Acylphosphatase-like_dom_sf"/>
</dbReference>
<comment type="catalytic activity">
    <reaction evidence="9">
        <text>an acyl phosphate + H2O = a carboxylate + phosphate + H(+)</text>
        <dbReference type="Rhea" id="RHEA:14965"/>
        <dbReference type="ChEBI" id="CHEBI:15377"/>
        <dbReference type="ChEBI" id="CHEBI:15378"/>
        <dbReference type="ChEBI" id="CHEBI:29067"/>
        <dbReference type="ChEBI" id="CHEBI:43474"/>
        <dbReference type="ChEBI" id="CHEBI:59918"/>
        <dbReference type="EC" id="3.6.1.7"/>
    </reaction>
</comment>
<dbReference type="InterPro" id="IPR006070">
    <property type="entry name" value="Sua5-like_dom"/>
</dbReference>
<evidence type="ECO:0000313" key="12">
    <source>
        <dbReference type="EMBL" id="GAB0056933.1"/>
    </source>
</evidence>
<evidence type="ECO:0000256" key="7">
    <source>
        <dbReference type="ARBA" id="ARBA00048220"/>
    </source>
</evidence>
<dbReference type="PANTHER" id="PTHR42959">
    <property type="entry name" value="CARBAMOYLTRANSFERASE"/>
    <property type="match status" value="1"/>
</dbReference>
<evidence type="ECO:0000256" key="1">
    <source>
        <dbReference type="ARBA" id="ARBA00004711"/>
    </source>
</evidence>
<feature type="domain" description="Acylphosphatase-like" evidence="10">
    <location>
        <begin position="9"/>
        <end position="99"/>
    </location>
</feature>